<dbReference type="PANTHER" id="PTHR11439">
    <property type="entry name" value="GAG-POL-RELATED RETROTRANSPOSON"/>
    <property type="match status" value="1"/>
</dbReference>
<organism evidence="1 2">
    <name type="scientific">Vitis vinifera</name>
    <name type="common">Grape</name>
    <dbReference type="NCBI Taxonomy" id="29760"/>
    <lineage>
        <taxon>Eukaryota</taxon>
        <taxon>Viridiplantae</taxon>
        <taxon>Streptophyta</taxon>
        <taxon>Embryophyta</taxon>
        <taxon>Tracheophyta</taxon>
        <taxon>Spermatophyta</taxon>
        <taxon>Magnoliopsida</taxon>
        <taxon>eudicotyledons</taxon>
        <taxon>Gunneridae</taxon>
        <taxon>Pentapetalae</taxon>
        <taxon>rosids</taxon>
        <taxon>Vitales</taxon>
        <taxon>Vitaceae</taxon>
        <taxon>Viteae</taxon>
        <taxon>Vitis</taxon>
    </lineage>
</organism>
<comment type="caution">
    <text evidence="1">The sequence shown here is derived from an EMBL/GenBank/DDBJ whole genome shotgun (WGS) entry which is preliminary data.</text>
</comment>
<dbReference type="PANTHER" id="PTHR11439:SF486">
    <property type="entry name" value="RLK (RECEPTOR-LIKE KINASE) PROTEIN, PUTATIVE-RELATED"/>
    <property type="match status" value="1"/>
</dbReference>
<dbReference type="Proteomes" id="UP000288805">
    <property type="component" value="Unassembled WGS sequence"/>
</dbReference>
<sequence>MPTNLKLSKDESGKGVDETLYRSMIGSLLYLTASRLDITFSVGVCARYQACPKESHLIALKRIIRYIAGTLELGLWYPFDTHSDVACYTDADWAGNVDDRKNTSGGCFYIGNCLVVWMSKKQNSISLSIAEAEYIATGSCCSQLLWIKQILRDYRIDQGTIVVFCDNTSVINISKNPVLHSRIKHIDIKHHFICDLVEDKVVLLEYVPTEGQIVDILIKPLDVSRFESLRKSIGLCTVN</sequence>
<dbReference type="AlphaFoldDB" id="A0A438C0Q5"/>
<evidence type="ECO:0000313" key="2">
    <source>
        <dbReference type="Proteomes" id="UP000288805"/>
    </source>
</evidence>
<dbReference type="CDD" id="cd09272">
    <property type="entry name" value="RNase_HI_RT_Ty1"/>
    <property type="match status" value="1"/>
</dbReference>
<proteinExistence type="predicted"/>
<evidence type="ECO:0000313" key="1">
    <source>
        <dbReference type="EMBL" id="RVW16805.1"/>
    </source>
</evidence>
<name>A0A438C0Q5_VITVI</name>
<dbReference type="SUPFAM" id="SSF56672">
    <property type="entry name" value="DNA/RNA polymerases"/>
    <property type="match status" value="1"/>
</dbReference>
<reference evidence="1 2" key="1">
    <citation type="journal article" date="2018" name="PLoS Genet.">
        <title>Population sequencing reveals clonal diversity and ancestral inbreeding in the grapevine cultivar Chardonnay.</title>
        <authorList>
            <person name="Roach M.J."/>
            <person name="Johnson D.L."/>
            <person name="Bohlmann J."/>
            <person name="van Vuuren H.J."/>
            <person name="Jones S.J."/>
            <person name="Pretorius I.S."/>
            <person name="Schmidt S.A."/>
            <person name="Borneman A.R."/>
        </authorList>
    </citation>
    <scope>NUCLEOTIDE SEQUENCE [LARGE SCALE GENOMIC DNA]</scope>
    <source>
        <strain evidence="2">cv. Chardonnay</strain>
        <tissue evidence="1">Leaf</tissue>
    </source>
</reference>
<protein>
    <submittedName>
        <fullName evidence="1">Retrovirus-related Pol polyprotein from transposon RE1</fullName>
    </submittedName>
</protein>
<dbReference type="InterPro" id="IPR043502">
    <property type="entry name" value="DNA/RNA_pol_sf"/>
</dbReference>
<accession>A0A438C0Q5</accession>
<gene>
    <name evidence="1" type="primary">RE1_3395</name>
    <name evidence="1" type="ORF">CK203_076428</name>
</gene>
<dbReference type="EMBL" id="QGNW01002585">
    <property type="protein sequence ID" value="RVW16805.1"/>
    <property type="molecule type" value="Genomic_DNA"/>
</dbReference>